<dbReference type="EMBL" id="JACIEV010000002">
    <property type="protein sequence ID" value="MBB4152933.1"/>
    <property type="molecule type" value="Genomic_DNA"/>
</dbReference>
<dbReference type="RefSeq" id="WP_183982624.1">
    <property type="nucleotide sequence ID" value="NZ_JACIEV010000002.1"/>
</dbReference>
<feature type="region of interest" description="Disordered" evidence="1">
    <location>
        <begin position="1"/>
        <end position="45"/>
    </location>
</feature>
<protein>
    <submittedName>
        <fullName evidence="2">Uncharacterized protein</fullName>
    </submittedName>
</protein>
<dbReference type="AlphaFoldDB" id="A0A840F0V5"/>
<keyword evidence="3" id="KW-1185">Reference proteome</keyword>
<comment type="caution">
    <text evidence="2">The sequence shown here is derived from an EMBL/GenBank/DDBJ whole genome shotgun (WGS) entry which is preliminary data.</text>
</comment>
<accession>A0A840F0V5</accession>
<evidence type="ECO:0000313" key="3">
    <source>
        <dbReference type="Proteomes" id="UP000529795"/>
    </source>
</evidence>
<sequence>MSATLHETAPAGGLDRTVAEDASPPTAWSPPLAGDASDPAKPPAERTEQLLAIVVRGFPNGGTCLEAAVRAGIELGWAARHRLGANAT</sequence>
<evidence type="ECO:0000256" key="1">
    <source>
        <dbReference type="SAM" id="MobiDB-lite"/>
    </source>
</evidence>
<name>A0A840F0V5_9SPHN</name>
<organism evidence="2 3">
    <name type="scientific">Sphingomonas jinjuensis</name>
    <dbReference type="NCBI Taxonomy" id="535907"/>
    <lineage>
        <taxon>Bacteria</taxon>
        <taxon>Pseudomonadati</taxon>
        <taxon>Pseudomonadota</taxon>
        <taxon>Alphaproteobacteria</taxon>
        <taxon>Sphingomonadales</taxon>
        <taxon>Sphingomonadaceae</taxon>
        <taxon>Sphingomonas</taxon>
    </lineage>
</organism>
<reference evidence="2 3" key="1">
    <citation type="submission" date="2020-08" db="EMBL/GenBank/DDBJ databases">
        <title>Genomic Encyclopedia of Type Strains, Phase IV (KMG-IV): sequencing the most valuable type-strain genomes for metagenomic binning, comparative biology and taxonomic classification.</title>
        <authorList>
            <person name="Goeker M."/>
        </authorList>
    </citation>
    <scope>NUCLEOTIDE SEQUENCE [LARGE SCALE GENOMIC DNA]</scope>
    <source>
        <strain evidence="2 3">YC6723</strain>
    </source>
</reference>
<proteinExistence type="predicted"/>
<dbReference type="Proteomes" id="UP000529795">
    <property type="component" value="Unassembled WGS sequence"/>
</dbReference>
<gene>
    <name evidence="2" type="ORF">GGQ80_000821</name>
</gene>
<evidence type="ECO:0000313" key="2">
    <source>
        <dbReference type="EMBL" id="MBB4152933.1"/>
    </source>
</evidence>